<evidence type="ECO:0000256" key="2">
    <source>
        <dbReference type="SAM" id="MobiDB-lite"/>
    </source>
</evidence>
<feature type="compositionally biased region" description="Polar residues" evidence="2">
    <location>
        <begin position="144"/>
        <end position="153"/>
    </location>
</feature>
<sequence length="545" mass="61640">MIPTRSGRNYSIQSNGSGPGHESQKSKRQECQPRGKAQMEDTRASTSSQRLESTFDIFIGSPEAYITDISVVRSESFAVGDNRDIPVSVQELVYGGKAAGVGTSLKDLNRQNELLSSSAEVQGPRKDRRTSEGGPEEEVCPRKGQQTSGSSPSLHRKKPASKSAKPGQENPKEQSVGKAKGKGKGKIQVEQALPTELQNSQEGEDSDGQCVQYGKKSDGIQEQAGGKIEPIISKELDLVKLSQKNIIGLENVNKDNILPLTHFCARIESKVTLLNQPDDNSISFITRQLKELRIKVQNLENSTGNNAALFQEQLEKSDKERLELKEDIQSSINNISMKNDMPRQSTLILDINVLILNNDIHHTISRNAKVETACNFKDILRLEEWPTLSGQGEYNHMEFMKINDIFKEDFNIPDEYISSRLSSLLSKSAKKWYYKMRHDHGKNSWPLWKEKIISKWENDFWRFKMENSFVEAIFNIERDRPMPWFLKQKDRLTALHPDMSETMIHETILRICGGDLEHAIRSRCIGHCSQKIISIPFKKSQLGKK</sequence>
<name>A0A9Q3EX35_9BASI</name>
<comment type="caution">
    <text evidence="3">The sequence shown here is derived from an EMBL/GenBank/DDBJ whole genome shotgun (WGS) entry which is preliminary data.</text>
</comment>
<dbReference type="Proteomes" id="UP000765509">
    <property type="component" value="Unassembled WGS sequence"/>
</dbReference>
<proteinExistence type="predicted"/>
<reference evidence="3" key="1">
    <citation type="submission" date="2021-03" db="EMBL/GenBank/DDBJ databases">
        <title>Draft genome sequence of rust myrtle Austropuccinia psidii MF-1, a brazilian biotype.</title>
        <authorList>
            <person name="Quecine M.C."/>
            <person name="Pachon D.M.R."/>
            <person name="Bonatelli M.L."/>
            <person name="Correr F.H."/>
            <person name="Franceschini L.M."/>
            <person name="Leite T.F."/>
            <person name="Margarido G.R.A."/>
            <person name="Almeida C.A."/>
            <person name="Ferrarezi J.A."/>
            <person name="Labate C.A."/>
        </authorList>
    </citation>
    <scope>NUCLEOTIDE SEQUENCE</scope>
    <source>
        <strain evidence="3">MF-1</strain>
    </source>
</reference>
<organism evidence="3 4">
    <name type="scientific">Austropuccinia psidii MF-1</name>
    <dbReference type="NCBI Taxonomy" id="1389203"/>
    <lineage>
        <taxon>Eukaryota</taxon>
        <taxon>Fungi</taxon>
        <taxon>Dikarya</taxon>
        <taxon>Basidiomycota</taxon>
        <taxon>Pucciniomycotina</taxon>
        <taxon>Pucciniomycetes</taxon>
        <taxon>Pucciniales</taxon>
        <taxon>Sphaerophragmiaceae</taxon>
        <taxon>Austropuccinia</taxon>
    </lineage>
</organism>
<evidence type="ECO:0000313" key="4">
    <source>
        <dbReference type="Proteomes" id="UP000765509"/>
    </source>
</evidence>
<keyword evidence="4" id="KW-1185">Reference proteome</keyword>
<feature type="region of interest" description="Disordered" evidence="2">
    <location>
        <begin position="114"/>
        <end position="221"/>
    </location>
</feature>
<feature type="compositionally biased region" description="Polar residues" evidence="2">
    <location>
        <begin position="1"/>
        <end position="16"/>
    </location>
</feature>
<dbReference type="OrthoDB" id="515971at2759"/>
<evidence type="ECO:0000256" key="1">
    <source>
        <dbReference type="SAM" id="Coils"/>
    </source>
</evidence>
<dbReference type="EMBL" id="AVOT02032898">
    <property type="protein sequence ID" value="MBW0526730.1"/>
    <property type="molecule type" value="Genomic_DNA"/>
</dbReference>
<keyword evidence="1" id="KW-0175">Coiled coil</keyword>
<evidence type="ECO:0000313" key="3">
    <source>
        <dbReference type="EMBL" id="MBW0526730.1"/>
    </source>
</evidence>
<protein>
    <submittedName>
        <fullName evidence="3">Uncharacterized protein</fullName>
    </submittedName>
</protein>
<feature type="region of interest" description="Disordered" evidence="2">
    <location>
        <begin position="1"/>
        <end position="53"/>
    </location>
</feature>
<gene>
    <name evidence="3" type="ORF">O181_066445</name>
</gene>
<dbReference type="CDD" id="cd14279">
    <property type="entry name" value="CUE"/>
    <property type="match status" value="1"/>
</dbReference>
<feature type="compositionally biased region" description="Basic and acidic residues" evidence="2">
    <location>
        <begin position="22"/>
        <end position="43"/>
    </location>
</feature>
<feature type="coiled-coil region" evidence="1">
    <location>
        <begin position="282"/>
        <end position="334"/>
    </location>
</feature>
<dbReference type="AlphaFoldDB" id="A0A9Q3EX35"/>
<accession>A0A9Q3EX35</accession>